<accession>A0A2C6LF87</accession>
<organism evidence="5 6">
    <name type="scientific">Cystoisospora suis</name>
    <dbReference type="NCBI Taxonomy" id="483139"/>
    <lineage>
        <taxon>Eukaryota</taxon>
        <taxon>Sar</taxon>
        <taxon>Alveolata</taxon>
        <taxon>Apicomplexa</taxon>
        <taxon>Conoidasida</taxon>
        <taxon>Coccidia</taxon>
        <taxon>Eucoccidiorida</taxon>
        <taxon>Eimeriorina</taxon>
        <taxon>Sarcocystidae</taxon>
        <taxon>Cystoisospora</taxon>
    </lineage>
</organism>
<dbReference type="PRINTS" id="PR01011">
    <property type="entry name" value="GLUTPROXDASE"/>
</dbReference>
<dbReference type="GeneID" id="94424204"/>
<keyword evidence="6" id="KW-1185">Reference proteome</keyword>
<keyword evidence="2 4" id="KW-0575">Peroxidase</keyword>
<dbReference type="PANTHER" id="PTHR11592:SF78">
    <property type="entry name" value="GLUTATHIONE PEROXIDASE"/>
    <property type="match status" value="1"/>
</dbReference>
<dbReference type="AlphaFoldDB" id="A0A2C6LF87"/>
<dbReference type="InterPro" id="IPR036249">
    <property type="entry name" value="Thioredoxin-like_sf"/>
</dbReference>
<evidence type="ECO:0000256" key="4">
    <source>
        <dbReference type="RuleBase" id="RU000499"/>
    </source>
</evidence>
<dbReference type="PROSITE" id="PS51355">
    <property type="entry name" value="GLUTATHIONE_PEROXID_3"/>
    <property type="match status" value="1"/>
</dbReference>
<comment type="caution">
    <text evidence="5">The sequence shown here is derived from an EMBL/GenBank/DDBJ whole genome shotgun (WGS) entry which is preliminary data.</text>
</comment>
<dbReference type="CDD" id="cd00340">
    <property type="entry name" value="GSH_Peroxidase"/>
    <property type="match status" value="1"/>
</dbReference>
<dbReference type="Pfam" id="PF00255">
    <property type="entry name" value="GSHPx"/>
    <property type="match status" value="1"/>
</dbReference>
<keyword evidence="3 4" id="KW-0560">Oxidoreductase</keyword>
<evidence type="ECO:0000313" key="6">
    <source>
        <dbReference type="Proteomes" id="UP000221165"/>
    </source>
</evidence>
<dbReference type="PANTHER" id="PTHR11592">
    <property type="entry name" value="GLUTATHIONE PEROXIDASE"/>
    <property type="match status" value="1"/>
</dbReference>
<evidence type="ECO:0000256" key="2">
    <source>
        <dbReference type="ARBA" id="ARBA00022559"/>
    </source>
</evidence>
<name>A0A2C6LF87_9APIC</name>
<dbReference type="VEuPathDB" id="ToxoDB:CSUI_000786"/>
<sequence length="317" mass="35606">MPQNSGGPWLAASDWNHPVPLRVRGTRGQLRATSTALGRAKKGGALLPAPERAASVDGKRHPFIRLEHVRCVFCLKSGGRKKPTPEVFFSQLACRHLRPIYFEDCQIPIHHEKMAAATTCCSGGIPCNLCDIKVKDLDGKEHKLEEYKGKVKIIANVASLCGTTKTNYEGFVELYDKYHKDGLEILGFPCSQFDNQEYGNAEEIKTKCLQKYGVKFPVFELVNVNGEKTHPVFLYCKWNSQELFNSSKVGELYHGGKLADIEWNFGKFLLDKNDCVYKYYGSKTDPRDMAADIEKLLKCEASGKRRGKDEKLVDCSC</sequence>
<dbReference type="GO" id="GO:0006979">
    <property type="term" value="P:response to oxidative stress"/>
    <property type="evidence" value="ECO:0007669"/>
    <property type="project" value="InterPro"/>
</dbReference>
<evidence type="ECO:0000256" key="1">
    <source>
        <dbReference type="ARBA" id="ARBA00006926"/>
    </source>
</evidence>
<gene>
    <name evidence="5" type="ORF">CSUI_000786</name>
</gene>
<evidence type="ECO:0000256" key="3">
    <source>
        <dbReference type="ARBA" id="ARBA00023002"/>
    </source>
</evidence>
<evidence type="ECO:0000313" key="5">
    <source>
        <dbReference type="EMBL" id="PHJ25353.1"/>
    </source>
</evidence>
<comment type="similarity">
    <text evidence="1 4">Belongs to the glutathione peroxidase family.</text>
</comment>
<dbReference type="Gene3D" id="3.40.30.10">
    <property type="entry name" value="Glutaredoxin"/>
    <property type="match status" value="1"/>
</dbReference>
<reference evidence="5 6" key="1">
    <citation type="journal article" date="2017" name="Int. J. Parasitol.">
        <title>The genome of the protozoan parasite Cystoisospora suis and a reverse vaccinology approach to identify vaccine candidates.</title>
        <authorList>
            <person name="Palmieri N."/>
            <person name="Shrestha A."/>
            <person name="Ruttkowski B."/>
            <person name="Beck T."/>
            <person name="Vogl C."/>
            <person name="Tomley F."/>
            <person name="Blake D.P."/>
            <person name="Joachim A."/>
        </authorList>
    </citation>
    <scope>NUCLEOTIDE SEQUENCE [LARGE SCALE GENOMIC DNA]</scope>
    <source>
        <strain evidence="5 6">Wien I</strain>
    </source>
</reference>
<dbReference type="Proteomes" id="UP000221165">
    <property type="component" value="Unassembled WGS sequence"/>
</dbReference>
<dbReference type="SUPFAM" id="SSF52833">
    <property type="entry name" value="Thioredoxin-like"/>
    <property type="match status" value="1"/>
</dbReference>
<proteinExistence type="inferred from homology"/>
<dbReference type="OrthoDB" id="446890at2759"/>
<dbReference type="GO" id="GO:0004601">
    <property type="term" value="F:peroxidase activity"/>
    <property type="evidence" value="ECO:0007669"/>
    <property type="project" value="UniProtKB-KW"/>
</dbReference>
<protein>
    <recommendedName>
        <fullName evidence="4">Glutathione peroxidase</fullName>
    </recommendedName>
</protein>
<dbReference type="RefSeq" id="XP_067927025.1">
    <property type="nucleotide sequence ID" value="XM_068060993.1"/>
</dbReference>
<dbReference type="EMBL" id="MIGC01000303">
    <property type="protein sequence ID" value="PHJ25353.1"/>
    <property type="molecule type" value="Genomic_DNA"/>
</dbReference>
<dbReference type="InterPro" id="IPR000889">
    <property type="entry name" value="Glutathione_peroxidase"/>
</dbReference>